<evidence type="ECO:0000256" key="6">
    <source>
        <dbReference type="SAM" id="Phobius"/>
    </source>
</evidence>
<keyword evidence="4 6" id="KW-0472">Membrane</keyword>
<protein>
    <recommendedName>
        <fullName evidence="11">Bumetanide-sensitive sodium-(Potassium)-chloride cotransporter</fullName>
    </recommendedName>
</protein>
<sequence>MDNPAFENSMESHSSSEKAHPASDILGKKVRVRKLTPKITPMYGMGPTEVLPTLLEVSPTTEKDEEIKRPVMNKRNSLEYLGPSALIQKGRASAASFRQLLRNVSRDVIPSIENYRISYQKQTSVRPTLQDLCNPLPSSAVANEQVVIQNLSETPTESGPKMTEEIVNEIKKEDVKFGWIEGVLIRNMMTIWNVILFLRLSWVVGQAGLGETLVIIGISTFITLVTALSMSAISTNGEIGGGGTYFVLSRILGPEFGGSIGVIFTIASAMDSSLNAVGFAQIVQDMMKEYGGLIIVDGGDNDIRIIGTLTMLFICTFCGFGSYYETKMKNIMLLIMMISLSNFVAGSIMGPSEDLEKSKGFTGYRMNLISENWKPAYSITDGHLQNFVSVFSVYFPASIGILSGANVSGKLKNPNSAIPKGTILAIIICSSVYAGVAIICAATMEREAAEIVANLSNVTYLDRFSLANGTEYKFGLHHDYQAMSLISAFAPLNYLGCISATFSSALSEFVSCPELLKVIAADNLYPYWMVGCLGIGYGKSKLPINAIAFTFLLSMAFVLIAKLDTIALLISDFFLATFALINFSTFHVSLIKPMGWRPTFKYYNKWLSLLTGILSIASMILMSLPLAIVTIVVILFFYLLVLYRKPEVNWGSSTQAQTYRAALTSVQQLVHIEEHVKNYRPQILVLTGLPTTRPALVDFAYLICKNNSLMISANIVQERLTFEKRSKLQQKAYKYLRFANIKGFCSVADNSNLHTSVASMLGLTGLGKVKPNILMMGYKNDWLTCDRKSLDDYVLTIHTGFEMNVAVAILRLQEGLDCTEILADIDDLMKSKSSEQNSTITNPMRMVTMSSFETIAESESTDQVEGSQKVEVGIPLQDKKSKNMKKQAISFRDPDGNELPKSFMNRVIFFQKKQKKDTIDVWWLSDDGGLTLLLPVIINSRSNWSETKLRIFCTASGVQELEDEKKGMAVLLSKFRIDYSDLVVISYVNAEPKSKTKLWFDGQIRSFLQQGESGPRIKEEDLELFQYKTNRYLRLRELLLSHSSDSNLVVMTLPIPPKGDFNALYMAWLEALTANMPPFMLVRGNQTSVLTFYS</sequence>
<feature type="transmembrane region" description="Helical" evidence="6">
    <location>
        <begin position="331"/>
        <end position="349"/>
    </location>
</feature>
<dbReference type="OrthoDB" id="2020542at2759"/>
<dbReference type="GO" id="GO:0055078">
    <property type="term" value="P:sodium ion homeostasis"/>
    <property type="evidence" value="ECO:0000318"/>
    <property type="project" value="GO_Central"/>
</dbReference>
<feature type="transmembrane region" description="Helical" evidence="6">
    <location>
        <begin position="542"/>
        <end position="560"/>
    </location>
</feature>
<evidence type="ECO:0000256" key="5">
    <source>
        <dbReference type="SAM" id="MobiDB-lite"/>
    </source>
</evidence>
<evidence type="ECO:0000313" key="10">
    <source>
        <dbReference type="Proteomes" id="UP000000305"/>
    </source>
</evidence>
<organism evidence="9 10">
    <name type="scientific">Daphnia pulex</name>
    <name type="common">Water flea</name>
    <dbReference type="NCBI Taxonomy" id="6669"/>
    <lineage>
        <taxon>Eukaryota</taxon>
        <taxon>Metazoa</taxon>
        <taxon>Ecdysozoa</taxon>
        <taxon>Arthropoda</taxon>
        <taxon>Crustacea</taxon>
        <taxon>Branchiopoda</taxon>
        <taxon>Diplostraca</taxon>
        <taxon>Cladocera</taxon>
        <taxon>Anomopoda</taxon>
        <taxon>Daphniidae</taxon>
        <taxon>Daphnia</taxon>
    </lineage>
</organism>
<evidence type="ECO:0000256" key="2">
    <source>
        <dbReference type="ARBA" id="ARBA00022692"/>
    </source>
</evidence>
<feature type="transmembrane region" description="Helical" evidence="6">
    <location>
        <begin position="423"/>
        <end position="444"/>
    </location>
</feature>
<evidence type="ECO:0000256" key="3">
    <source>
        <dbReference type="ARBA" id="ARBA00022989"/>
    </source>
</evidence>
<dbReference type="Proteomes" id="UP000000305">
    <property type="component" value="Unassembled WGS sequence"/>
</dbReference>
<keyword evidence="10" id="KW-1185">Reference proteome</keyword>
<dbReference type="PANTHER" id="PTHR11827:SF103">
    <property type="entry name" value="SODIUM CHLORIDE COTRANSPORTER 69, ISOFORM E"/>
    <property type="match status" value="1"/>
</dbReference>
<gene>
    <name evidence="9" type="ORF">DAPPUDRAFT_319627</name>
</gene>
<evidence type="ECO:0000313" key="9">
    <source>
        <dbReference type="EMBL" id="EFX79419.1"/>
    </source>
</evidence>
<dbReference type="EMBL" id="GL732552">
    <property type="protein sequence ID" value="EFX79419.1"/>
    <property type="molecule type" value="Genomic_DNA"/>
</dbReference>
<feature type="transmembrane region" description="Helical" evidence="6">
    <location>
        <begin position="256"/>
        <end position="283"/>
    </location>
</feature>
<feature type="transmembrane region" description="Helical" evidence="6">
    <location>
        <begin position="602"/>
        <end position="620"/>
    </location>
</feature>
<feature type="domain" description="SLC12A transporter C-terminal" evidence="8">
    <location>
        <begin position="693"/>
        <end position="1094"/>
    </location>
</feature>
<evidence type="ECO:0000259" key="7">
    <source>
        <dbReference type="Pfam" id="PF00324"/>
    </source>
</evidence>
<evidence type="ECO:0008006" key="11">
    <source>
        <dbReference type="Google" id="ProtNLM"/>
    </source>
</evidence>
<dbReference type="Pfam" id="PF00324">
    <property type="entry name" value="AA_permease"/>
    <property type="match status" value="1"/>
</dbReference>
<proteinExistence type="predicted"/>
<evidence type="ECO:0000259" key="8">
    <source>
        <dbReference type="Pfam" id="PF03522"/>
    </source>
</evidence>
<evidence type="ECO:0000256" key="4">
    <source>
        <dbReference type="ARBA" id="ARBA00023136"/>
    </source>
</evidence>
<dbReference type="Gene3D" id="1.20.1740.10">
    <property type="entry name" value="Amino acid/polyamine transporter I"/>
    <property type="match status" value="1"/>
</dbReference>
<dbReference type="AlphaFoldDB" id="E9GMB5"/>
<dbReference type="GO" id="GO:1902476">
    <property type="term" value="P:chloride transmembrane transport"/>
    <property type="evidence" value="ECO:0000318"/>
    <property type="project" value="GO_Central"/>
</dbReference>
<feature type="transmembrane region" description="Helical" evidence="6">
    <location>
        <begin position="214"/>
        <end position="235"/>
    </location>
</feature>
<dbReference type="InterPro" id="IPR004841">
    <property type="entry name" value="AA-permease/SLC12A_dom"/>
</dbReference>
<feature type="transmembrane region" description="Helical" evidence="6">
    <location>
        <begin position="303"/>
        <end position="324"/>
    </location>
</feature>
<dbReference type="PANTHER" id="PTHR11827">
    <property type="entry name" value="SOLUTE CARRIER FAMILY 12, CATION COTRANSPORTERS"/>
    <property type="match status" value="1"/>
</dbReference>
<dbReference type="PhylomeDB" id="E9GMB5"/>
<feature type="transmembrane region" description="Helical" evidence="6">
    <location>
        <begin position="566"/>
        <end position="590"/>
    </location>
</feature>
<comment type="subcellular location">
    <subcellularLocation>
        <location evidence="1">Membrane</location>
        <topology evidence="1">Multi-pass membrane protein</topology>
    </subcellularLocation>
</comment>
<dbReference type="GO" id="GO:1990573">
    <property type="term" value="P:potassium ion import across plasma membrane"/>
    <property type="evidence" value="ECO:0000318"/>
    <property type="project" value="GO_Central"/>
</dbReference>
<dbReference type="KEGG" id="dpx:DAPPUDRAFT_319627"/>
<dbReference type="InParanoid" id="E9GMB5"/>
<dbReference type="HOGENOM" id="CLU_001883_0_0_1"/>
<feature type="region of interest" description="Disordered" evidence="5">
    <location>
        <begin position="1"/>
        <end position="27"/>
    </location>
</feature>
<accession>E9GMB5</accession>
<dbReference type="GO" id="GO:0008511">
    <property type="term" value="F:sodium:potassium:chloride symporter activity"/>
    <property type="evidence" value="ECO:0000318"/>
    <property type="project" value="GO_Central"/>
</dbReference>
<dbReference type="GO" id="GO:0016020">
    <property type="term" value="C:membrane"/>
    <property type="evidence" value="ECO:0007669"/>
    <property type="project" value="UniProtKB-SubCell"/>
</dbReference>
<dbReference type="FunFam" id="1.20.1740.10:FF:000022">
    <property type="entry name" value="Bumetanide-sensitive na-k-cl cotransport protein"/>
    <property type="match status" value="1"/>
</dbReference>
<keyword evidence="3 6" id="KW-1133">Transmembrane helix</keyword>
<feature type="domain" description="Amino acid permease/ SLC12A" evidence="7">
    <location>
        <begin position="182"/>
        <end position="684"/>
    </location>
</feature>
<dbReference type="GO" id="GO:0055064">
    <property type="term" value="P:chloride ion homeostasis"/>
    <property type="evidence" value="ECO:0000318"/>
    <property type="project" value="GO_Central"/>
</dbReference>
<keyword evidence="2 6" id="KW-0812">Transmembrane</keyword>
<dbReference type="InterPro" id="IPR004842">
    <property type="entry name" value="SLC12A_fam"/>
</dbReference>
<dbReference type="GO" id="GO:0035725">
    <property type="term" value="P:sodium ion transmembrane transport"/>
    <property type="evidence" value="ECO:0000318"/>
    <property type="project" value="GO_Central"/>
</dbReference>
<feature type="transmembrane region" description="Helical" evidence="6">
    <location>
        <begin position="183"/>
        <end position="202"/>
    </location>
</feature>
<evidence type="ECO:0000256" key="1">
    <source>
        <dbReference type="ARBA" id="ARBA00004141"/>
    </source>
</evidence>
<dbReference type="InterPro" id="IPR018491">
    <property type="entry name" value="SLC12_C"/>
</dbReference>
<name>E9GMB5_DAPPU</name>
<dbReference type="GO" id="GO:0055075">
    <property type="term" value="P:potassium ion homeostasis"/>
    <property type="evidence" value="ECO:0000318"/>
    <property type="project" value="GO_Central"/>
</dbReference>
<reference evidence="9 10" key="1">
    <citation type="journal article" date="2011" name="Science">
        <title>The ecoresponsive genome of Daphnia pulex.</title>
        <authorList>
            <person name="Colbourne J.K."/>
            <person name="Pfrender M.E."/>
            <person name="Gilbert D."/>
            <person name="Thomas W.K."/>
            <person name="Tucker A."/>
            <person name="Oakley T.H."/>
            <person name="Tokishita S."/>
            <person name="Aerts A."/>
            <person name="Arnold G.J."/>
            <person name="Basu M.K."/>
            <person name="Bauer D.J."/>
            <person name="Caceres C.E."/>
            <person name="Carmel L."/>
            <person name="Casola C."/>
            <person name="Choi J.H."/>
            <person name="Detter J.C."/>
            <person name="Dong Q."/>
            <person name="Dusheyko S."/>
            <person name="Eads B.D."/>
            <person name="Frohlich T."/>
            <person name="Geiler-Samerotte K.A."/>
            <person name="Gerlach D."/>
            <person name="Hatcher P."/>
            <person name="Jogdeo S."/>
            <person name="Krijgsveld J."/>
            <person name="Kriventseva E.V."/>
            <person name="Kultz D."/>
            <person name="Laforsch C."/>
            <person name="Lindquist E."/>
            <person name="Lopez J."/>
            <person name="Manak J.R."/>
            <person name="Muller J."/>
            <person name="Pangilinan J."/>
            <person name="Patwardhan R.P."/>
            <person name="Pitluck S."/>
            <person name="Pritham E.J."/>
            <person name="Rechtsteiner A."/>
            <person name="Rho M."/>
            <person name="Rogozin I.B."/>
            <person name="Sakarya O."/>
            <person name="Salamov A."/>
            <person name="Schaack S."/>
            <person name="Shapiro H."/>
            <person name="Shiga Y."/>
            <person name="Skalitzky C."/>
            <person name="Smith Z."/>
            <person name="Souvorov A."/>
            <person name="Sung W."/>
            <person name="Tang Z."/>
            <person name="Tsuchiya D."/>
            <person name="Tu H."/>
            <person name="Vos H."/>
            <person name="Wang M."/>
            <person name="Wolf Y.I."/>
            <person name="Yamagata H."/>
            <person name="Yamada T."/>
            <person name="Ye Y."/>
            <person name="Shaw J.R."/>
            <person name="Andrews J."/>
            <person name="Crease T.J."/>
            <person name="Tang H."/>
            <person name="Lucas S.M."/>
            <person name="Robertson H.M."/>
            <person name="Bork P."/>
            <person name="Koonin E.V."/>
            <person name="Zdobnov E.M."/>
            <person name="Grigoriev I.V."/>
            <person name="Lynch M."/>
            <person name="Boore J.L."/>
        </authorList>
    </citation>
    <scope>NUCLEOTIDE SEQUENCE [LARGE SCALE GENOMIC DNA]</scope>
</reference>
<dbReference type="Pfam" id="PF03522">
    <property type="entry name" value="SLC12"/>
    <property type="match status" value="1"/>
</dbReference>
<dbReference type="eggNOG" id="KOG2083">
    <property type="taxonomic scope" value="Eukaryota"/>
</dbReference>
<dbReference type="GO" id="GO:0006884">
    <property type="term" value="P:cell volume homeostasis"/>
    <property type="evidence" value="ECO:0000318"/>
    <property type="project" value="GO_Central"/>
</dbReference>